<dbReference type="AlphaFoldDB" id="A0A150GUY5"/>
<evidence type="ECO:0000313" key="3">
    <source>
        <dbReference type="Proteomes" id="UP000075714"/>
    </source>
</evidence>
<name>A0A150GUY5_GONPE</name>
<organism evidence="2 3">
    <name type="scientific">Gonium pectorale</name>
    <name type="common">Green alga</name>
    <dbReference type="NCBI Taxonomy" id="33097"/>
    <lineage>
        <taxon>Eukaryota</taxon>
        <taxon>Viridiplantae</taxon>
        <taxon>Chlorophyta</taxon>
        <taxon>core chlorophytes</taxon>
        <taxon>Chlorophyceae</taxon>
        <taxon>CS clade</taxon>
        <taxon>Chlamydomonadales</taxon>
        <taxon>Volvocaceae</taxon>
        <taxon>Gonium</taxon>
    </lineage>
</organism>
<evidence type="ECO:0000256" key="1">
    <source>
        <dbReference type="SAM" id="MobiDB-lite"/>
    </source>
</evidence>
<gene>
    <name evidence="2" type="ORF">GPECTOR_6g603</name>
</gene>
<feature type="compositionally biased region" description="Gly residues" evidence="1">
    <location>
        <begin position="125"/>
        <end position="141"/>
    </location>
</feature>
<comment type="caution">
    <text evidence="2">The sequence shown here is derived from an EMBL/GenBank/DDBJ whole genome shotgun (WGS) entry which is preliminary data.</text>
</comment>
<sequence length="177" mass="18664">MFASESPLPARPAPPRPQGTATVVLGSLAAYYCPVVGGRHWFTGPRPNLGQFDDDTPLELLRQRQRERAAAEEVRLAAAMAAGEEEAREAARAERQGLLAQSRTQSQRFLRQVLQHGGEADEGRQGGGGGGGGGGEGGGGSDPRVGRAARSSPSGHRPWRQRHSPAEAADPRDEVGV</sequence>
<keyword evidence="3" id="KW-1185">Reference proteome</keyword>
<evidence type="ECO:0000313" key="2">
    <source>
        <dbReference type="EMBL" id="KXZ53686.1"/>
    </source>
</evidence>
<accession>A0A150GUY5</accession>
<proteinExistence type="predicted"/>
<feature type="region of interest" description="Disordered" evidence="1">
    <location>
        <begin position="80"/>
        <end position="177"/>
    </location>
</feature>
<dbReference type="EMBL" id="LSYV01000007">
    <property type="protein sequence ID" value="KXZ53686.1"/>
    <property type="molecule type" value="Genomic_DNA"/>
</dbReference>
<protein>
    <submittedName>
        <fullName evidence="2">Uncharacterized protein</fullName>
    </submittedName>
</protein>
<reference evidence="3" key="1">
    <citation type="journal article" date="2016" name="Nat. Commun.">
        <title>The Gonium pectorale genome demonstrates co-option of cell cycle regulation during the evolution of multicellularity.</title>
        <authorList>
            <person name="Hanschen E.R."/>
            <person name="Marriage T.N."/>
            <person name="Ferris P.J."/>
            <person name="Hamaji T."/>
            <person name="Toyoda A."/>
            <person name="Fujiyama A."/>
            <person name="Neme R."/>
            <person name="Noguchi H."/>
            <person name="Minakuchi Y."/>
            <person name="Suzuki M."/>
            <person name="Kawai-Toyooka H."/>
            <person name="Smith D.R."/>
            <person name="Sparks H."/>
            <person name="Anderson J."/>
            <person name="Bakaric R."/>
            <person name="Luria V."/>
            <person name="Karger A."/>
            <person name="Kirschner M.W."/>
            <person name="Durand P.M."/>
            <person name="Michod R.E."/>
            <person name="Nozaki H."/>
            <person name="Olson B.J."/>
        </authorList>
    </citation>
    <scope>NUCLEOTIDE SEQUENCE [LARGE SCALE GENOMIC DNA]</scope>
    <source>
        <strain evidence="3">NIES-2863</strain>
    </source>
</reference>
<dbReference type="Proteomes" id="UP000075714">
    <property type="component" value="Unassembled WGS sequence"/>
</dbReference>